<dbReference type="RefSeq" id="WP_278012953.1">
    <property type="nucleotide sequence ID" value="NZ_CP121208.1"/>
</dbReference>
<dbReference type="Proteomes" id="UP001215216">
    <property type="component" value="Chromosome"/>
</dbReference>
<evidence type="ECO:0000313" key="2">
    <source>
        <dbReference type="Proteomes" id="UP001215216"/>
    </source>
</evidence>
<proteinExistence type="predicted"/>
<name>A0ABY8FYF5_9ACTO</name>
<reference evidence="1 2" key="1">
    <citation type="submission" date="2023-03" db="EMBL/GenBank/DDBJ databases">
        <title>Complete genome of Arcanobacterium canis strain DSM 25104 isolated in 2010 from a canine otitis externa in Germany.</title>
        <authorList>
            <person name="Borowiak M."/>
            <person name="Kreitlow A."/>
            <person name="Malorny B."/>
            <person name="Laemmler C."/>
            <person name="Prenger-Berninghoff E."/>
            <person name="Ploetz M."/>
            <person name="Abdulmawjood A."/>
        </authorList>
    </citation>
    <scope>NUCLEOTIDE SEQUENCE [LARGE SCALE GENOMIC DNA]</scope>
    <source>
        <strain evidence="1 2">DSM 25104</strain>
    </source>
</reference>
<dbReference type="Pfam" id="PF19807">
    <property type="entry name" value="DUF6290"/>
    <property type="match status" value="1"/>
</dbReference>
<sequence length="53" mass="6155">MAKKSGKPVRVIVGEIISEDEYDLQIAQEALDDWTQDGYQTRPIEELWEECDL</sequence>
<dbReference type="EMBL" id="CP121208">
    <property type="protein sequence ID" value="WFM83558.1"/>
    <property type="molecule type" value="Genomic_DNA"/>
</dbReference>
<keyword evidence="2" id="KW-1185">Reference proteome</keyword>
<organism evidence="1 2">
    <name type="scientific">Arcanobacterium canis</name>
    <dbReference type="NCBI Taxonomy" id="999183"/>
    <lineage>
        <taxon>Bacteria</taxon>
        <taxon>Bacillati</taxon>
        <taxon>Actinomycetota</taxon>
        <taxon>Actinomycetes</taxon>
        <taxon>Actinomycetales</taxon>
        <taxon>Actinomycetaceae</taxon>
        <taxon>Arcanobacterium</taxon>
    </lineage>
</organism>
<gene>
    <name evidence="1" type="ORF">P7079_00825</name>
</gene>
<evidence type="ECO:0000313" key="1">
    <source>
        <dbReference type="EMBL" id="WFM83558.1"/>
    </source>
</evidence>
<dbReference type="InterPro" id="IPR046257">
    <property type="entry name" value="DUF6290"/>
</dbReference>
<protein>
    <submittedName>
        <fullName evidence="1">DUF6290 family protein</fullName>
    </submittedName>
</protein>
<accession>A0ABY8FYF5</accession>